<comment type="caution">
    <text evidence="2">The sequence shown here is derived from an EMBL/GenBank/DDBJ whole genome shotgun (WGS) entry which is preliminary data.</text>
</comment>
<dbReference type="RefSeq" id="WP_136554607.1">
    <property type="nucleotide sequence ID" value="NZ_STGJ01000014.1"/>
</dbReference>
<evidence type="ECO:0000259" key="1">
    <source>
        <dbReference type="Pfam" id="PF15611"/>
    </source>
</evidence>
<evidence type="ECO:0000313" key="3">
    <source>
        <dbReference type="Proteomes" id="UP000308891"/>
    </source>
</evidence>
<feature type="domain" description="Zorya protein ZorC EH" evidence="1">
    <location>
        <begin position="34"/>
        <end position="427"/>
    </location>
</feature>
<protein>
    <recommendedName>
        <fullName evidence="1">Zorya protein ZorC EH domain-containing protein</fullName>
    </recommendedName>
</protein>
<name>A0A4T0UNH2_9NEIS</name>
<reference evidence="2 3" key="1">
    <citation type="submission" date="2019-04" db="EMBL/GenBank/DDBJ databases">
        <title>Crenobacter sp. nov.</title>
        <authorList>
            <person name="Shi S."/>
        </authorList>
    </citation>
    <scope>NUCLEOTIDE SEQUENCE [LARGE SCALE GENOMIC DNA]</scope>
    <source>
        <strain evidence="2 3">GY 70310</strain>
    </source>
</reference>
<dbReference type="AlphaFoldDB" id="A0A4T0UNH2"/>
<dbReference type="Pfam" id="PF15611">
    <property type="entry name" value="EH_Signature"/>
    <property type="match status" value="1"/>
</dbReference>
<dbReference type="InterPro" id="IPR028943">
    <property type="entry name" value="ZorC_EH_Signature_dom"/>
</dbReference>
<evidence type="ECO:0000313" key="2">
    <source>
        <dbReference type="EMBL" id="TIC80324.1"/>
    </source>
</evidence>
<keyword evidence="3" id="KW-1185">Reference proteome</keyword>
<organism evidence="2 3">
    <name type="scientific">Crenobacter intestini</name>
    <dbReference type="NCBI Taxonomy" id="2563443"/>
    <lineage>
        <taxon>Bacteria</taxon>
        <taxon>Pseudomonadati</taxon>
        <taxon>Pseudomonadota</taxon>
        <taxon>Betaproteobacteria</taxon>
        <taxon>Neisseriales</taxon>
        <taxon>Neisseriaceae</taxon>
        <taxon>Crenobacter</taxon>
    </lineage>
</organism>
<proteinExistence type="predicted"/>
<sequence>MSLPIEELPDRLGRSLDRWGCRKQMVTLPAFDWSHLRARVEQVKQQFGLAIAPPIPPRQLRINALHKLRTQPEAVTARDWRLISWGLVDECGNAGRALADGSLYPRIAKHFEQEINGGSLSRKSWLGLVSSYLAHMPEGGGERKHWVQLRKLVLDGFHKIRQGKQRECAWVELVGRHLDLFTDDAGATLGEAMFEGRQQVVDELKSFLQIPSESWLWTAILGAHLKRVVALDDDGFVSRIDGMLDWADRHPHSIDPILSGLLTRYERSERLKAKPYPRLKSVSLEAWGSPQIGRHKGRWSVCVEDRVSKMVMRWFAKEDLETFFSLLRDEEEADERRLNYWLRYVDQMTYTRIVIGRNALNNQSSDFCEFRAHNKGRFSELAGGFAADNAFIMQIGDFVFVEFSKVGNACYFYINNRIPFEMDARSLHINSDLKAHIDVGVRDVHNNRFTHAREWEINADSIMSKLGIAVPGAVSFTMKASEYAESKSIRSHARAAPAIKKTAVQGSTFERFDIVGEVRKLASAAGYDDLRFEDFRPKGGALWVRSPELRKIDARLKDLGFKYKKNGGYWIL</sequence>
<accession>A0A4T0UNH2</accession>
<dbReference type="Proteomes" id="UP000308891">
    <property type="component" value="Unassembled WGS sequence"/>
</dbReference>
<dbReference type="OrthoDB" id="9046380at2"/>
<gene>
    <name evidence="2" type="ORF">E5K04_12530</name>
</gene>
<dbReference type="EMBL" id="STGJ01000014">
    <property type="protein sequence ID" value="TIC80324.1"/>
    <property type="molecule type" value="Genomic_DNA"/>
</dbReference>